<dbReference type="InterPro" id="IPR009288">
    <property type="entry name" value="AIG2-like_dom"/>
</dbReference>
<dbReference type="SUPFAM" id="SSF110857">
    <property type="entry name" value="Gamma-glutamyl cyclotransferase-like"/>
    <property type="match status" value="1"/>
</dbReference>
<dbReference type="GeneID" id="37062517"/>
<evidence type="ECO:0000313" key="3">
    <source>
        <dbReference type="Proteomes" id="UP000247233"/>
    </source>
</evidence>
<keyword evidence="3" id="KW-1185">Reference proteome</keyword>
<dbReference type="AlphaFoldDB" id="A0A317W9T7"/>
<dbReference type="InterPro" id="IPR036568">
    <property type="entry name" value="GGCT-like_sf"/>
</dbReference>
<reference evidence="2 3" key="1">
    <citation type="submission" date="2016-12" db="EMBL/GenBank/DDBJ databases">
        <title>The genomes of Aspergillus section Nigri reveals drivers in fungal speciation.</title>
        <authorList>
            <consortium name="DOE Joint Genome Institute"/>
            <person name="Vesth T.C."/>
            <person name="Nybo J."/>
            <person name="Theobald S."/>
            <person name="Brandl J."/>
            <person name="Frisvad J.C."/>
            <person name="Nielsen K.F."/>
            <person name="Lyhne E.K."/>
            <person name="Kogle M.E."/>
            <person name="Kuo A."/>
            <person name="Riley R."/>
            <person name="Clum A."/>
            <person name="Nolan M."/>
            <person name="Lipzen A."/>
            <person name="Salamov A."/>
            <person name="Henrissat B."/>
            <person name="Wiebenga A."/>
            <person name="De Vries R.P."/>
            <person name="Grigoriev I.V."/>
            <person name="Mortensen U.H."/>
            <person name="Andersen M.R."/>
            <person name="Baker S.E."/>
        </authorList>
    </citation>
    <scope>NUCLEOTIDE SEQUENCE [LARGE SCALE GENOMIC DNA]</scope>
    <source>
        <strain evidence="2 3">CBS 117.55</strain>
    </source>
</reference>
<dbReference type="OrthoDB" id="3262926at2759"/>
<gene>
    <name evidence="2" type="ORF">BO70DRAFT_314333</name>
</gene>
<dbReference type="Gene3D" id="3.10.490.10">
    <property type="entry name" value="Gamma-glutamyl cyclotransferase-like"/>
    <property type="match status" value="1"/>
</dbReference>
<proteinExistence type="predicted"/>
<dbReference type="Proteomes" id="UP000247233">
    <property type="component" value="Unassembled WGS sequence"/>
</dbReference>
<comment type="caution">
    <text evidence="2">The sequence shown here is derived from an EMBL/GenBank/DDBJ whole genome shotgun (WGS) entry which is preliminary data.</text>
</comment>
<sequence>MLTEILFLDEKPILRPAYMIGYECKLWGQYPALLDAPGSIVRGVAYHVHTVENGEKLAAYETDNYRIEPCLINYTDNHESEEDLGYTFKFAGNPNDLSDGIFDLGVWLKRMGRDGRSC</sequence>
<dbReference type="VEuPathDB" id="FungiDB:BO70DRAFT_314333"/>
<dbReference type="RefSeq" id="XP_025399643.1">
    <property type="nucleotide sequence ID" value="XM_025540280.1"/>
</dbReference>
<name>A0A317W9T7_9EURO</name>
<dbReference type="Pfam" id="PF06094">
    <property type="entry name" value="GGACT"/>
    <property type="match status" value="1"/>
</dbReference>
<evidence type="ECO:0000313" key="2">
    <source>
        <dbReference type="EMBL" id="PWY82929.1"/>
    </source>
</evidence>
<dbReference type="STRING" id="1448321.A0A317W9T7"/>
<accession>A0A317W9T7</accession>
<protein>
    <recommendedName>
        <fullName evidence="1">Gamma-glutamylcyclotransferase AIG2-like domain-containing protein</fullName>
    </recommendedName>
</protein>
<dbReference type="EMBL" id="MSFL01000011">
    <property type="protein sequence ID" value="PWY82929.1"/>
    <property type="molecule type" value="Genomic_DNA"/>
</dbReference>
<organism evidence="2 3">
    <name type="scientific">Aspergillus heteromorphus CBS 117.55</name>
    <dbReference type="NCBI Taxonomy" id="1448321"/>
    <lineage>
        <taxon>Eukaryota</taxon>
        <taxon>Fungi</taxon>
        <taxon>Dikarya</taxon>
        <taxon>Ascomycota</taxon>
        <taxon>Pezizomycotina</taxon>
        <taxon>Eurotiomycetes</taxon>
        <taxon>Eurotiomycetidae</taxon>
        <taxon>Eurotiales</taxon>
        <taxon>Aspergillaceae</taxon>
        <taxon>Aspergillus</taxon>
        <taxon>Aspergillus subgen. Circumdati</taxon>
    </lineage>
</organism>
<evidence type="ECO:0000259" key="1">
    <source>
        <dbReference type="Pfam" id="PF06094"/>
    </source>
</evidence>
<feature type="domain" description="Gamma-glutamylcyclotransferase AIG2-like" evidence="1">
    <location>
        <begin position="12"/>
        <end position="92"/>
    </location>
</feature>